<feature type="domain" description="EamA" evidence="8">
    <location>
        <begin position="149"/>
        <end position="283"/>
    </location>
</feature>
<keyword evidence="6 7" id="KW-0472">Membrane</keyword>
<feature type="domain" description="EamA" evidence="8">
    <location>
        <begin position="5"/>
        <end position="139"/>
    </location>
</feature>
<dbReference type="PANTHER" id="PTHR32322:SF18">
    <property type="entry name" value="S-ADENOSYLMETHIONINE_S-ADENOSYLHOMOCYSTEINE TRANSPORTER"/>
    <property type="match status" value="1"/>
</dbReference>
<dbReference type="InterPro" id="IPR050638">
    <property type="entry name" value="AA-Vitamin_Transporters"/>
</dbReference>
<sequence>MKNTAGIIFAILASVCFGFLGIFAEFGYENGSNPTTVLGARFTIATILILIMIIIGKKSLRVTKKQLIYLFLIGSVGYTLTTQMLFLSYKYIGVGLATGIHFIYPLCVCIFAFIFAGEKFTKKKTIALIISIIGVFLLSASEKSGLDIRGIGLALASGVVYGATVFAMGKEEVKNLNSLVVTFYCSAFAGLITIIIGLVTNKLVFKIDGGIIFSYLGIALISTVLALVLLQVAIREIGPSKSSILGTFEPIVGIIASAIILGEHIDLFTIIGIIAVVISVVLVAKE</sequence>
<accession>A0A1V4SZC0</accession>
<feature type="transmembrane region" description="Helical" evidence="7">
    <location>
        <begin position="92"/>
        <end position="114"/>
    </location>
</feature>
<comment type="caution">
    <text evidence="9">The sequence shown here is derived from an EMBL/GenBank/DDBJ whole genome shotgun (WGS) entry which is preliminary data.</text>
</comment>
<dbReference type="AlphaFoldDB" id="A0A1V4SZC0"/>
<dbReference type="SUPFAM" id="SSF103481">
    <property type="entry name" value="Multidrug resistance efflux transporter EmrE"/>
    <property type="match status" value="2"/>
</dbReference>
<dbReference type="PANTHER" id="PTHR32322">
    <property type="entry name" value="INNER MEMBRANE TRANSPORTER"/>
    <property type="match status" value="1"/>
</dbReference>
<evidence type="ECO:0000256" key="7">
    <source>
        <dbReference type="SAM" id="Phobius"/>
    </source>
</evidence>
<dbReference type="GO" id="GO:0005886">
    <property type="term" value="C:plasma membrane"/>
    <property type="evidence" value="ECO:0007669"/>
    <property type="project" value="UniProtKB-SubCell"/>
</dbReference>
<keyword evidence="5 7" id="KW-1133">Transmembrane helix</keyword>
<feature type="transmembrane region" description="Helical" evidence="7">
    <location>
        <begin position="211"/>
        <end position="230"/>
    </location>
</feature>
<reference evidence="9 10" key="1">
    <citation type="submission" date="2016-02" db="EMBL/GenBank/DDBJ databases">
        <title>Genome sequence of Clostridium thermobutyricum DSM 4928.</title>
        <authorList>
            <person name="Poehlein A."/>
            <person name="Daniel R."/>
        </authorList>
    </citation>
    <scope>NUCLEOTIDE SEQUENCE [LARGE SCALE GENOMIC DNA]</scope>
    <source>
        <strain evidence="9 10">DSM 4928</strain>
    </source>
</reference>
<evidence type="ECO:0000256" key="6">
    <source>
        <dbReference type="ARBA" id="ARBA00023136"/>
    </source>
</evidence>
<comment type="similarity">
    <text evidence="2">Belongs to the EamA transporter family.</text>
</comment>
<evidence type="ECO:0000256" key="1">
    <source>
        <dbReference type="ARBA" id="ARBA00004651"/>
    </source>
</evidence>
<evidence type="ECO:0000313" key="9">
    <source>
        <dbReference type="EMBL" id="OPX49741.1"/>
    </source>
</evidence>
<evidence type="ECO:0000256" key="5">
    <source>
        <dbReference type="ARBA" id="ARBA00022989"/>
    </source>
</evidence>
<keyword evidence="4 7" id="KW-0812">Transmembrane</keyword>
<feature type="transmembrane region" description="Helical" evidence="7">
    <location>
        <begin position="67"/>
        <end position="86"/>
    </location>
</feature>
<dbReference type="InterPro" id="IPR037185">
    <property type="entry name" value="EmrE-like"/>
</dbReference>
<feature type="transmembrane region" description="Helical" evidence="7">
    <location>
        <begin position="267"/>
        <end position="284"/>
    </location>
</feature>
<dbReference type="OrthoDB" id="9808556at2"/>
<feature type="transmembrane region" description="Helical" evidence="7">
    <location>
        <begin position="38"/>
        <end position="55"/>
    </location>
</feature>
<name>A0A1V4SZC0_9CLOT</name>
<proteinExistence type="inferred from homology"/>
<dbReference type="Proteomes" id="UP000191448">
    <property type="component" value="Unassembled WGS sequence"/>
</dbReference>
<feature type="transmembrane region" description="Helical" evidence="7">
    <location>
        <begin position="126"/>
        <end position="142"/>
    </location>
</feature>
<feature type="transmembrane region" description="Helical" evidence="7">
    <location>
        <begin position="242"/>
        <end position="261"/>
    </location>
</feature>
<feature type="transmembrane region" description="Helical" evidence="7">
    <location>
        <begin position="7"/>
        <end position="26"/>
    </location>
</feature>
<evidence type="ECO:0000256" key="3">
    <source>
        <dbReference type="ARBA" id="ARBA00022475"/>
    </source>
</evidence>
<dbReference type="Pfam" id="PF00892">
    <property type="entry name" value="EamA"/>
    <property type="match status" value="2"/>
</dbReference>
<protein>
    <submittedName>
        <fullName evidence="9">Putative inner membrane transporter yiJE</fullName>
    </submittedName>
</protein>
<evidence type="ECO:0000259" key="8">
    <source>
        <dbReference type="Pfam" id="PF00892"/>
    </source>
</evidence>
<gene>
    <name evidence="9" type="primary">yijE</name>
    <name evidence="9" type="ORF">CLTHE_04720</name>
</gene>
<evidence type="ECO:0000313" key="10">
    <source>
        <dbReference type="Proteomes" id="UP000191448"/>
    </source>
</evidence>
<evidence type="ECO:0000256" key="4">
    <source>
        <dbReference type="ARBA" id="ARBA00022692"/>
    </source>
</evidence>
<dbReference type="RefSeq" id="WP_080021826.1">
    <property type="nucleotide sequence ID" value="NZ_LTAY01000021.1"/>
</dbReference>
<feature type="transmembrane region" description="Helical" evidence="7">
    <location>
        <begin position="179"/>
        <end position="199"/>
    </location>
</feature>
<comment type="subcellular location">
    <subcellularLocation>
        <location evidence="1">Cell membrane</location>
        <topology evidence="1">Multi-pass membrane protein</topology>
    </subcellularLocation>
</comment>
<evidence type="ECO:0000256" key="2">
    <source>
        <dbReference type="ARBA" id="ARBA00007362"/>
    </source>
</evidence>
<organism evidence="9 10">
    <name type="scientific">Clostridium thermobutyricum DSM 4928</name>
    <dbReference type="NCBI Taxonomy" id="1121339"/>
    <lineage>
        <taxon>Bacteria</taxon>
        <taxon>Bacillati</taxon>
        <taxon>Bacillota</taxon>
        <taxon>Clostridia</taxon>
        <taxon>Eubacteriales</taxon>
        <taxon>Clostridiaceae</taxon>
        <taxon>Clostridium</taxon>
    </lineage>
</organism>
<keyword evidence="3" id="KW-1003">Cell membrane</keyword>
<dbReference type="InterPro" id="IPR000620">
    <property type="entry name" value="EamA_dom"/>
</dbReference>
<dbReference type="EMBL" id="LTAY01000021">
    <property type="protein sequence ID" value="OPX49741.1"/>
    <property type="molecule type" value="Genomic_DNA"/>
</dbReference>
<feature type="transmembrane region" description="Helical" evidence="7">
    <location>
        <begin position="148"/>
        <end position="167"/>
    </location>
</feature>